<protein>
    <submittedName>
        <fullName evidence="5">Uncharacterized protein</fullName>
    </submittedName>
</protein>
<dbReference type="Proteomes" id="UP000313231">
    <property type="component" value="Unassembled WGS sequence"/>
</dbReference>
<sequence length="102" mass="10914">MPRPIAWVASVSADGVGNLAPRSFFTVASGNPPIVRFTSVGEKDTLRNVLQTREFTMVVGVTLDPDAMVEGRPVFERLAPVSRLGGSAWGLPPALVRLVRPS</sequence>
<evidence type="ECO:0000313" key="5">
    <source>
        <dbReference type="EMBL" id="TNM37774.1"/>
    </source>
</evidence>
<comment type="similarity">
    <text evidence="4">Belongs to the flavoredoxin family.</text>
</comment>
<dbReference type="AlphaFoldDB" id="A0A5C4VPH3"/>
<comment type="caution">
    <text evidence="5">The sequence shown here is derived from an EMBL/GenBank/DDBJ whole genome shotgun (WGS) entry which is preliminary data.</text>
</comment>
<keyword evidence="2" id="KW-0285">Flavoprotein</keyword>
<dbReference type="PANTHER" id="PTHR33798">
    <property type="entry name" value="FLAVOPROTEIN OXYGENASE"/>
    <property type="match status" value="1"/>
</dbReference>
<dbReference type="PANTHER" id="PTHR33798:SF5">
    <property type="entry name" value="FLAVIN REDUCTASE LIKE DOMAIN-CONTAINING PROTEIN"/>
    <property type="match status" value="1"/>
</dbReference>
<evidence type="ECO:0000256" key="2">
    <source>
        <dbReference type="ARBA" id="ARBA00022630"/>
    </source>
</evidence>
<accession>A0A5C4VPH3</accession>
<reference evidence="5 6" key="1">
    <citation type="journal article" date="2016" name="Int. J. Syst. Evol. Microbiol.">
        <title>Nocardioides albidus sp. nov., an actinobacterium isolated from garden soil.</title>
        <authorList>
            <person name="Singh H."/>
            <person name="Du J."/>
            <person name="Trinh H."/>
            <person name="Won K."/>
            <person name="Yang J.E."/>
            <person name="Yin C."/>
            <person name="Kook M."/>
            <person name="Yi T.H."/>
        </authorList>
    </citation>
    <scope>NUCLEOTIDE SEQUENCE [LARGE SCALE GENOMIC DNA]</scope>
    <source>
        <strain evidence="5 6">CCTCC AB 2015297</strain>
    </source>
</reference>
<dbReference type="GO" id="GO:0016646">
    <property type="term" value="F:oxidoreductase activity, acting on the CH-NH group of donors, NAD or NADP as acceptor"/>
    <property type="evidence" value="ECO:0007669"/>
    <property type="project" value="UniProtKB-ARBA"/>
</dbReference>
<dbReference type="InterPro" id="IPR012349">
    <property type="entry name" value="Split_barrel_FMN-bd"/>
</dbReference>
<dbReference type="GO" id="GO:0010181">
    <property type="term" value="F:FMN binding"/>
    <property type="evidence" value="ECO:0007669"/>
    <property type="project" value="InterPro"/>
</dbReference>
<dbReference type="SUPFAM" id="SSF50475">
    <property type="entry name" value="FMN-binding split barrel"/>
    <property type="match status" value="1"/>
</dbReference>
<proteinExistence type="inferred from homology"/>
<comment type="cofactor">
    <cofactor evidence="1">
        <name>FMN</name>
        <dbReference type="ChEBI" id="CHEBI:58210"/>
    </cofactor>
</comment>
<dbReference type="EMBL" id="VDMP01000026">
    <property type="protein sequence ID" value="TNM37774.1"/>
    <property type="molecule type" value="Genomic_DNA"/>
</dbReference>
<gene>
    <name evidence="5" type="ORF">FHP29_16840</name>
</gene>
<evidence type="ECO:0000256" key="4">
    <source>
        <dbReference type="ARBA" id="ARBA00038054"/>
    </source>
</evidence>
<evidence type="ECO:0000256" key="3">
    <source>
        <dbReference type="ARBA" id="ARBA00022643"/>
    </source>
</evidence>
<keyword evidence="6" id="KW-1185">Reference proteome</keyword>
<keyword evidence="3" id="KW-0288">FMN</keyword>
<name>A0A5C4VPH3_9ACTN</name>
<evidence type="ECO:0000313" key="6">
    <source>
        <dbReference type="Proteomes" id="UP000313231"/>
    </source>
</evidence>
<dbReference type="Gene3D" id="2.30.110.10">
    <property type="entry name" value="Electron Transport, Fmn-binding Protein, Chain A"/>
    <property type="match status" value="1"/>
</dbReference>
<organism evidence="5 6">
    <name type="scientific">Nocardioides albidus</name>
    <dbReference type="NCBI Taxonomy" id="1517589"/>
    <lineage>
        <taxon>Bacteria</taxon>
        <taxon>Bacillati</taxon>
        <taxon>Actinomycetota</taxon>
        <taxon>Actinomycetes</taxon>
        <taxon>Propionibacteriales</taxon>
        <taxon>Nocardioidaceae</taxon>
        <taxon>Nocardioides</taxon>
    </lineage>
</organism>
<evidence type="ECO:0000256" key="1">
    <source>
        <dbReference type="ARBA" id="ARBA00001917"/>
    </source>
</evidence>